<evidence type="ECO:0000313" key="2">
    <source>
        <dbReference type="Proteomes" id="UP000623467"/>
    </source>
</evidence>
<dbReference type="AlphaFoldDB" id="A0A8H6XAD6"/>
<dbReference type="Proteomes" id="UP000623467">
    <property type="component" value="Unassembled WGS sequence"/>
</dbReference>
<proteinExistence type="predicted"/>
<keyword evidence="2" id="KW-1185">Reference proteome</keyword>
<reference evidence="1" key="1">
    <citation type="submission" date="2020-05" db="EMBL/GenBank/DDBJ databases">
        <title>Mycena genomes resolve the evolution of fungal bioluminescence.</title>
        <authorList>
            <person name="Tsai I.J."/>
        </authorList>
    </citation>
    <scope>NUCLEOTIDE SEQUENCE</scope>
    <source>
        <strain evidence="1">160909Yilan</strain>
    </source>
</reference>
<comment type="caution">
    <text evidence="1">The sequence shown here is derived from an EMBL/GenBank/DDBJ whole genome shotgun (WGS) entry which is preliminary data.</text>
</comment>
<sequence>MSASYSKDHAVGIGIWHAPPNVSKEAFENKLTTLIDKLVALPVAQKNYVKFEMMFQTGLGTEEMMTHGVPESPPSVGVIAECATIADYLEIWEDPAVMSVMQEGMNSVYGSSRPTANLSLGEVQIRLDRPTAGNRIRLVCGLKRPDNLSVEGYRKIVNASVDRFASLPIVQKNAIKHSLWVPHNALDRQVSAVGFPATETNIIIMVETENQDRMIELLTDSDVKQFMDDSRREWDIYADILSFVANVVTKIEK</sequence>
<dbReference type="OrthoDB" id="2955516at2759"/>
<organism evidence="1 2">
    <name type="scientific">Mycena sanguinolenta</name>
    <dbReference type="NCBI Taxonomy" id="230812"/>
    <lineage>
        <taxon>Eukaryota</taxon>
        <taxon>Fungi</taxon>
        <taxon>Dikarya</taxon>
        <taxon>Basidiomycota</taxon>
        <taxon>Agaricomycotina</taxon>
        <taxon>Agaricomycetes</taxon>
        <taxon>Agaricomycetidae</taxon>
        <taxon>Agaricales</taxon>
        <taxon>Marasmiineae</taxon>
        <taxon>Mycenaceae</taxon>
        <taxon>Mycena</taxon>
    </lineage>
</organism>
<protein>
    <submittedName>
        <fullName evidence="1">Uncharacterized protein</fullName>
    </submittedName>
</protein>
<dbReference type="EMBL" id="JACAZH010000034">
    <property type="protein sequence ID" value="KAF7337418.1"/>
    <property type="molecule type" value="Genomic_DNA"/>
</dbReference>
<gene>
    <name evidence="1" type="ORF">MSAN_02268300</name>
</gene>
<name>A0A8H6XAD6_9AGAR</name>
<accession>A0A8H6XAD6</accession>
<evidence type="ECO:0000313" key="1">
    <source>
        <dbReference type="EMBL" id="KAF7337418.1"/>
    </source>
</evidence>